<dbReference type="InterPro" id="IPR047575">
    <property type="entry name" value="Sm"/>
</dbReference>
<evidence type="ECO:0000256" key="10">
    <source>
        <dbReference type="ARBA" id="ARBA00041355"/>
    </source>
</evidence>
<dbReference type="InterPro" id="IPR010920">
    <property type="entry name" value="LSM_dom_sf"/>
</dbReference>
<evidence type="ECO:0000313" key="14">
    <source>
        <dbReference type="Proteomes" id="UP000001548"/>
    </source>
</evidence>
<dbReference type="SUPFAM" id="SSF50182">
    <property type="entry name" value="Sm-like ribonucleoproteins"/>
    <property type="match status" value="1"/>
</dbReference>
<keyword evidence="14" id="KW-1185">Reference proteome</keyword>
<organism evidence="13 14">
    <name type="scientific">Giardia intestinalis (strain ATCC 50803 / WB clone C6)</name>
    <name type="common">Giardia lamblia</name>
    <dbReference type="NCBI Taxonomy" id="184922"/>
    <lineage>
        <taxon>Eukaryota</taxon>
        <taxon>Metamonada</taxon>
        <taxon>Diplomonadida</taxon>
        <taxon>Hexamitidae</taxon>
        <taxon>Giardiinae</taxon>
        <taxon>Giardia</taxon>
    </lineage>
</organism>
<dbReference type="GO" id="GO:0005687">
    <property type="term" value="C:U4 snRNP"/>
    <property type="evidence" value="ECO:0000318"/>
    <property type="project" value="GO_Central"/>
</dbReference>
<comment type="similarity">
    <text evidence="3">Belongs to the snRNP SmB/SmN family.</text>
</comment>
<proteinExistence type="inferred from homology"/>
<dbReference type="GO" id="GO:0071004">
    <property type="term" value="C:U2-type prespliceosome"/>
    <property type="evidence" value="ECO:0000318"/>
    <property type="project" value="GO_Central"/>
</dbReference>
<evidence type="ECO:0000256" key="4">
    <source>
        <dbReference type="ARBA" id="ARBA00022490"/>
    </source>
</evidence>
<evidence type="ECO:0000256" key="2">
    <source>
        <dbReference type="ARBA" id="ARBA00004496"/>
    </source>
</evidence>
<evidence type="ECO:0000256" key="6">
    <source>
        <dbReference type="ARBA" id="ARBA00022884"/>
    </source>
</evidence>
<dbReference type="GeneID" id="5702089"/>
<dbReference type="RefSeq" id="XP_001709169.1">
    <property type="nucleotide sequence ID" value="XM_001709117.1"/>
</dbReference>
<dbReference type="AlphaFoldDB" id="A8B788"/>
<keyword evidence="9 13" id="KW-0687">Ribonucleoprotein</keyword>
<evidence type="ECO:0000256" key="7">
    <source>
        <dbReference type="ARBA" id="ARBA00023187"/>
    </source>
</evidence>
<dbReference type="GO" id="GO:0000398">
    <property type="term" value="P:mRNA splicing, via spliceosome"/>
    <property type="evidence" value="ECO:0000318"/>
    <property type="project" value="GO_Central"/>
</dbReference>
<dbReference type="GO" id="GO:0005685">
    <property type="term" value="C:U1 snRNP"/>
    <property type="evidence" value="ECO:0000318"/>
    <property type="project" value="GO_Central"/>
</dbReference>
<evidence type="ECO:0000259" key="12">
    <source>
        <dbReference type="PROSITE" id="PS52002"/>
    </source>
</evidence>
<keyword evidence="7" id="KW-0508">mRNA splicing</keyword>
<dbReference type="PROSITE" id="PS52002">
    <property type="entry name" value="SM"/>
    <property type="match status" value="1"/>
</dbReference>
<evidence type="ECO:0000256" key="1">
    <source>
        <dbReference type="ARBA" id="ARBA00004123"/>
    </source>
</evidence>
<dbReference type="GO" id="GO:0046540">
    <property type="term" value="C:U4/U6 x U5 tri-snRNP complex"/>
    <property type="evidence" value="ECO:0000318"/>
    <property type="project" value="GO_Central"/>
</dbReference>
<dbReference type="InterPro" id="IPR001163">
    <property type="entry name" value="Sm_dom_euk/arc"/>
</dbReference>
<dbReference type="EMBL" id="AACB03000005">
    <property type="protein sequence ID" value="KAE8301756.1"/>
    <property type="molecule type" value="Genomic_DNA"/>
</dbReference>
<dbReference type="OMA" id="RHMNMVI"/>
<keyword evidence="8" id="KW-0539">Nucleus</keyword>
<dbReference type="STRING" id="184922.A8B788"/>
<keyword evidence="5" id="KW-0507">mRNA processing</keyword>
<gene>
    <name evidence="13" type="ORF">GL50803_0010857</name>
</gene>
<dbReference type="PANTHER" id="PTHR10701">
    <property type="entry name" value="SMALL NUCLEAR RIBONUCLEOPROTEIN-ASSOCIATED PROTEIN B AND N"/>
    <property type="match status" value="1"/>
</dbReference>
<dbReference type="HOGENOM" id="CLU_1952930_0_0_1"/>
<dbReference type="InterPro" id="IPR050914">
    <property type="entry name" value="snRNP_SmB/NAA38-like"/>
</dbReference>
<sequence length="129" mass="13870">MVRAPKLVNYVGSPLTVHALNGYVYTGTLLAIDRHMNMVISSCCCRVKESARSLGLVVLRGEEVAFFTQDKDVIPVKPSTSSATQRVKPAPPQRPTITESAHKSAPTKPTKPSFVIPGLGRVAKSKVKG</sequence>
<evidence type="ECO:0000256" key="8">
    <source>
        <dbReference type="ARBA" id="ARBA00023242"/>
    </source>
</evidence>
<dbReference type="GO" id="GO:0005737">
    <property type="term" value="C:cytoplasm"/>
    <property type="evidence" value="ECO:0000318"/>
    <property type="project" value="GO_Central"/>
</dbReference>
<dbReference type="Gene3D" id="2.30.30.100">
    <property type="match status" value="1"/>
</dbReference>
<name>A8B788_GIAIC</name>
<dbReference type="GO" id="GO:0070990">
    <property type="term" value="F:snRNP binding"/>
    <property type="evidence" value="ECO:0000318"/>
    <property type="project" value="GO_Central"/>
</dbReference>
<comment type="subcellular location">
    <subcellularLocation>
        <location evidence="2">Cytoplasm</location>
    </subcellularLocation>
    <subcellularLocation>
        <location evidence="1">Nucleus</location>
    </subcellularLocation>
</comment>
<feature type="domain" description="Sm" evidence="12">
    <location>
        <begin position="2"/>
        <end position="73"/>
    </location>
</feature>
<evidence type="ECO:0000256" key="5">
    <source>
        <dbReference type="ARBA" id="ARBA00022664"/>
    </source>
</evidence>
<dbReference type="GO" id="GO:0005682">
    <property type="term" value="C:U5 snRNP"/>
    <property type="evidence" value="ECO:0000318"/>
    <property type="project" value="GO_Central"/>
</dbReference>
<dbReference type="Proteomes" id="UP000001548">
    <property type="component" value="Unassembled WGS sequence"/>
</dbReference>
<evidence type="ECO:0000256" key="11">
    <source>
        <dbReference type="SAM" id="MobiDB-lite"/>
    </source>
</evidence>
<comment type="caution">
    <text evidence="13">The sequence shown here is derived from an EMBL/GenBank/DDBJ whole genome shotgun (WGS) entry which is preliminary data.</text>
</comment>
<dbReference type="PANTHER" id="PTHR10701:SF0">
    <property type="entry name" value="SMALL NUCLEAR RIBONUCLEOPROTEIN-ASSOCIATED PROTEIN B"/>
    <property type="match status" value="1"/>
</dbReference>
<accession>A8B788</accession>
<dbReference type="KEGG" id="gla:GL50803_0010857"/>
<feature type="region of interest" description="Disordered" evidence="11">
    <location>
        <begin position="77"/>
        <end position="116"/>
    </location>
</feature>
<evidence type="ECO:0000256" key="9">
    <source>
        <dbReference type="ARBA" id="ARBA00023274"/>
    </source>
</evidence>
<dbReference type="GO" id="GO:0071013">
    <property type="term" value="C:catalytic step 2 spliceosome"/>
    <property type="evidence" value="ECO:0000318"/>
    <property type="project" value="GO_Central"/>
</dbReference>
<evidence type="ECO:0000313" key="13">
    <source>
        <dbReference type="EMBL" id="KAE8301756.1"/>
    </source>
</evidence>
<protein>
    <recommendedName>
        <fullName evidence="10">Sm protein B</fullName>
    </recommendedName>
</protein>
<keyword evidence="6" id="KW-0694">RNA-binding</keyword>
<evidence type="ECO:0000256" key="3">
    <source>
        <dbReference type="ARBA" id="ARBA00009123"/>
    </source>
</evidence>
<dbReference type="Pfam" id="PF01423">
    <property type="entry name" value="LSM"/>
    <property type="match status" value="1"/>
</dbReference>
<keyword evidence="4" id="KW-0963">Cytoplasm</keyword>
<dbReference type="GO" id="GO:0003723">
    <property type="term" value="F:RNA binding"/>
    <property type="evidence" value="ECO:0007669"/>
    <property type="project" value="UniProtKB-KW"/>
</dbReference>
<reference evidence="13 14" key="1">
    <citation type="journal article" date="2007" name="Science">
        <title>Genomic minimalism in the early diverging intestinal parasite Giardia lamblia.</title>
        <authorList>
            <person name="Morrison H.G."/>
            <person name="McArthur A.G."/>
            <person name="Gillin F.D."/>
            <person name="Aley S.B."/>
            <person name="Adam R.D."/>
            <person name="Olsen G.J."/>
            <person name="Best A.A."/>
            <person name="Cande W.Z."/>
            <person name="Chen F."/>
            <person name="Cipriano M.J."/>
            <person name="Davids B.J."/>
            <person name="Dawson S.C."/>
            <person name="Elmendorf H.G."/>
            <person name="Hehl A.B."/>
            <person name="Holder M.E."/>
            <person name="Huse S.M."/>
            <person name="Kim U.U."/>
            <person name="Lasek-Nesselquist E."/>
            <person name="Manning G."/>
            <person name="Nigam A."/>
            <person name="Nixon J.E."/>
            <person name="Palm D."/>
            <person name="Passamaneck N.E."/>
            <person name="Prabhu A."/>
            <person name="Reich C.I."/>
            <person name="Reiner D.S."/>
            <person name="Samuelson J."/>
            <person name="Svard S.G."/>
            <person name="Sogin M.L."/>
        </authorList>
    </citation>
    <scope>NUCLEOTIDE SEQUENCE [LARGE SCALE GENOMIC DNA]</scope>
    <source>
        <strain evidence="13 14">WB C6</strain>
    </source>
</reference>
<dbReference type="SMART" id="SM00651">
    <property type="entry name" value="Sm"/>
    <property type="match status" value="1"/>
</dbReference>
<dbReference type="GO" id="GO:0005686">
    <property type="term" value="C:U2 snRNP"/>
    <property type="evidence" value="ECO:0000318"/>
    <property type="project" value="GO_Central"/>
</dbReference>
<dbReference type="VEuPathDB" id="GiardiaDB:GL50803_10857"/>